<accession>A0ACA9K1G7</accession>
<proteinExistence type="predicted"/>
<dbReference type="EMBL" id="CAJVPU010000325">
    <property type="protein sequence ID" value="CAG8447015.1"/>
    <property type="molecule type" value="Genomic_DNA"/>
</dbReference>
<gene>
    <name evidence="1" type="ORF">DHETER_LOCUS627</name>
</gene>
<sequence>MTFQRLVFNVKRVLSTGEFLPIIWSKCLYKHTNEITKTNAIKNNFSGKAPSANNTTESFVNLNENITKVLKALKEKEKKAGDIYRERAYHTAIKSISIYPKRITSGEEARKLKGVGYSISAKIDEILKTGTCSQLWENDNDERNLINLFTKLPRIG</sequence>
<name>A0ACA9K1G7_9GLOM</name>
<keyword evidence="2" id="KW-1185">Reference proteome</keyword>
<organism evidence="1 2">
    <name type="scientific">Dentiscutata heterogama</name>
    <dbReference type="NCBI Taxonomy" id="1316150"/>
    <lineage>
        <taxon>Eukaryota</taxon>
        <taxon>Fungi</taxon>
        <taxon>Fungi incertae sedis</taxon>
        <taxon>Mucoromycota</taxon>
        <taxon>Glomeromycotina</taxon>
        <taxon>Glomeromycetes</taxon>
        <taxon>Diversisporales</taxon>
        <taxon>Gigasporaceae</taxon>
        <taxon>Dentiscutata</taxon>
    </lineage>
</organism>
<dbReference type="Proteomes" id="UP000789702">
    <property type="component" value="Unassembled WGS sequence"/>
</dbReference>
<protein>
    <submittedName>
        <fullName evidence="1">3353_t:CDS:1</fullName>
    </submittedName>
</protein>
<reference evidence="1" key="1">
    <citation type="submission" date="2021-06" db="EMBL/GenBank/DDBJ databases">
        <authorList>
            <person name="Kallberg Y."/>
            <person name="Tangrot J."/>
            <person name="Rosling A."/>
        </authorList>
    </citation>
    <scope>NUCLEOTIDE SEQUENCE</scope>
    <source>
        <strain evidence="1">IL203A</strain>
    </source>
</reference>
<evidence type="ECO:0000313" key="1">
    <source>
        <dbReference type="EMBL" id="CAG8447015.1"/>
    </source>
</evidence>
<comment type="caution">
    <text evidence="1">The sequence shown here is derived from an EMBL/GenBank/DDBJ whole genome shotgun (WGS) entry which is preliminary data.</text>
</comment>
<evidence type="ECO:0000313" key="2">
    <source>
        <dbReference type="Proteomes" id="UP000789702"/>
    </source>
</evidence>